<gene>
    <name evidence="3" type="ORF">SAMN06893097_11579</name>
</gene>
<dbReference type="Proteomes" id="UP000219514">
    <property type="component" value="Unassembled WGS sequence"/>
</dbReference>
<feature type="region of interest" description="Disordered" evidence="1">
    <location>
        <begin position="42"/>
        <end position="68"/>
    </location>
</feature>
<protein>
    <submittedName>
        <fullName evidence="3">Short C-terminal domain-containing protein</fullName>
    </submittedName>
</protein>
<dbReference type="AlphaFoldDB" id="A0A285EK18"/>
<evidence type="ECO:0000313" key="4">
    <source>
        <dbReference type="Proteomes" id="UP000219514"/>
    </source>
</evidence>
<dbReference type="Pfam" id="PF09851">
    <property type="entry name" value="SHOCT"/>
    <property type="match status" value="1"/>
</dbReference>
<evidence type="ECO:0000259" key="2">
    <source>
        <dbReference type="Pfam" id="PF09851"/>
    </source>
</evidence>
<evidence type="ECO:0000313" key="3">
    <source>
        <dbReference type="EMBL" id="SNX99203.1"/>
    </source>
</evidence>
<keyword evidence="4" id="KW-1185">Reference proteome</keyword>
<feature type="domain" description="SHOCT" evidence="2">
    <location>
        <begin position="74"/>
        <end position="100"/>
    </location>
</feature>
<organism evidence="3 4">
    <name type="scientific">Geodermatophilus sabuli</name>
    <dbReference type="NCBI Taxonomy" id="1564158"/>
    <lineage>
        <taxon>Bacteria</taxon>
        <taxon>Bacillati</taxon>
        <taxon>Actinomycetota</taxon>
        <taxon>Actinomycetes</taxon>
        <taxon>Geodermatophilales</taxon>
        <taxon>Geodermatophilaceae</taxon>
        <taxon>Geodermatophilus</taxon>
    </lineage>
</organism>
<sequence length="102" mass="10483">MRGRLGRGRGGPGLLGTMARTAVVAGTASSVAGRVTARQQAAAQQAGAQRPPVQQQPKAADTGAASGVDHLHSQLTKLGELRQSGLLTDEEFAAQKARLLRS</sequence>
<accession>A0A285EK18</accession>
<dbReference type="EMBL" id="OBDO01000015">
    <property type="protein sequence ID" value="SNX99203.1"/>
    <property type="molecule type" value="Genomic_DNA"/>
</dbReference>
<dbReference type="RefSeq" id="WP_097209105.1">
    <property type="nucleotide sequence ID" value="NZ_JACHXB010000002.1"/>
</dbReference>
<name>A0A285EK18_9ACTN</name>
<dbReference type="InterPro" id="IPR018649">
    <property type="entry name" value="SHOCT"/>
</dbReference>
<reference evidence="3 4" key="1">
    <citation type="submission" date="2017-09" db="EMBL/GenBank/DDBJ databases">
        <authorList>
            <person name="Ehlers B."/>
            <person name="Leendertz F.H."/>
        </authorList>
    </citation>
    <scope>NUCLEOTIDE SEQUENCE [LARGE SCALE GENOMIC DNA]</scope>
    <source>
        <strain evidence="3 4">DSM 46844</strain>
    </source>
</reference>
<evidence type="ECO:0000256" key="1">
    <source>
        <dbReference type="SAM" id="MobiDB-lite"/>
    </source>
</evidence>
<dbReference type="OrthoDB" id="5996503at2"/>
<proteinExistence type="predicted"/>
<feature type="compositionally biased region" description="Low complexity" evidence="1">
    <location>
        <begin position="42"/>
        <end position="57"/>
    </location>
</feature>